<name>C1D7S9_LARHH</name>
<keyword evidence="3" id="KW-1185">Reference proteome</keyword>
<dbReference type="eggNOG" id="COG3378">
    <property type="taxonomic scope" value="Bacteria"/>
</dbReference>
<evidence type="ECO:0000259" key="1">
    <source>
        <dbReference type="Pfam" id="PF10547"/>
    </source>
</evidence>
<gene>
    <name evidence="2" type="ordered locus">LHK_01530</name>
</gene>
<dbReference type="Proteomes" id="UP000002010">
    <property type="component" value="Chromosome"/>
</dbReference>
<dbReference type="KEGG" id="lhk:LHK_01530"/>
<dbReference type="HOGENOM" id="CLU_1174225_0_0_4"/>
<dbReference type="InterPro" id="IPR018875">
    <property type="entry name" value="Antirepressor_Ant_N"/>
</dbReference>
<accession>C1D7S9</accession>
<evidence type="ECO:0000313" key="3">
    <source>
        <dbReference type="Proteomes" id="UP000002010"/>
    </source>
</evidence>
<dbReference type="EMBL" id="CP001154">
    <property type="protein sequence ID" value="ACO74519.1"/>
    <property type="molecule type" value="Genomic_DNA"/>
</dbReference>
<sequence length="236" mass="26404">MTKNIFVQVEFAGAVLDGVIVDGVAYVALRPIAEGMGLSWARQYRKLMSDPVLRSVVAEKATTGADGKQYTMLCLPETYLQGWLFKVNPDKVQPSIRDKVIRYQRECYEVLHQAFTQGKARTDYRVLAVDSKRAAGRLMTDVMRDVLLMDGKTPKQHHYRNEHCLINWCLTGNFSALDENILDAAQLTMLAELRRRDAVLIARGLPYAERKKALSAFAASKRLALPVCGVTGRLAA</sequence>
<dbReference type="STRING" id="557598.LHK_01530"/>
<organism evidence="2 3">
    <name type="scientific">Laribacter hongkongensis (strain HLHK9)</name>
    <dbReference type="NCBI Taxonomy" id="557598"/>
    <lineage>
        <taxon>Bacteria</taxon>
        <taxon>Pseudomonadati</taxon>
        <taxon>Pseudomonadota</taxon>
        <taxon>Betaproteobacteria</taxon>
        <taxon>Neisseriales</taxon>
        <taxon>Aquaspirillaceae</taxon>
        <taxon>Laribacter</taxon>
    </lineage>
</organism>
<dbReference type="Pfam" id="PF10547">
    <property type="entry name" value="P22_AR_N"/>
    <property type="match status" value="1"/>
</dbReference>
<reference evidence="2 3" key="1">
    <citation type="journal article" date="2009" name="PLoS Genet.">
        <title>The complete genome and proteome of Laribacter hongkongensis reveal potential mechanisms for adaptations to different temperatures and habitats.</title>
        <authorList>
            <person name="Woo P.C."/>
            <person name="Lau S.K."/>
            <person name="Tse H."/>
            <person name="Teng J.L."/>
            <person name="Curreem S.O."/>
            <person name="Tsang A.K."/>
            <person name="Fan R.Y."/>
            <person name="Wong G.K."/>
            <person name="Huang Y."/>
            <person name="Loman N.J."/>
            <person name="Snyder L.A."/>
            <person name="Cai J.J."/>
            <person name="Huang J.D."/>
            <person name="Mak W."/>
            <person name="Pallen M.J."/>
            <person name="Lok S."/>
            <person name="Yuen K.Y."/>
        </authorList>
    </citation>
    <scope>NUCLEOTIDE SEQUENCE [LARGE SCALE GENOMIC DNA]</scope>
    <source>
        <strain evidence="2 3">HLHK9</strain>
    </source>
</reference>
<proteinExistence type="predicted"/>
<dbReference type="PRINTS" id="PR01994">
    <property type="entry name" value="ANTIREPRESSR"/>
</dbReference>
<feature type="domain" description="Antirepressor protein ant N-terminal" evidence="1">
    <location>
        <begin position="8"/>
        <end position="120"/>
    </location>
</feature>
<protein>
    <submittedName>
        <fullName evidence="2">Antirepressor protein</fullName>
    </submittedName>
</protein>
<evidence type="ECO:0000313" key="2">
    <source>
        <dbReference type="EMBL" id="ACO74519.1"/>
    </source>
</evidence>
<dbReference type="RefSeq" id="WP_012697005.1">
    <property type="nucleotide sequence ID" value="NC_012559.1"/>
</dbReference>
<dbReference type="AlphaFoldDB" id="C1D7S9"/>